<reference evidence="4" key="1">
    <citation type="submission" date="2009-01" db="EMBL/GenBank/DDBJ databases">
        <title>Complete sequence of chromosome Cyanothece sp. PCC 7425.</title>
        <authorList>
            <consortium name="US DOE Joint Genome Institute"/>
            <person name="Lucas S."/>
            <person name="Copeland A."/>
            <person name="Lapidus A."/>
            <person name="Glavina del Rio T."/>
            <person name="Dalin E."/>
            <person name="Tice H."/>
            <person name="Bruce D."/>
            <person name="Goodwin L."/>
            <person name="Pitluck S."/>
            <person name="Sims D."/>
            <person name="Meineke L."/>
            <person name="Brettin T."/>
            <person name="Detter J.C."/>
            <person name="Han C."/>
            <person name="Larimer F."/>
            <person name="Land M."/>
            <person name="Hauser L."/>
            <person name="Kyrpides N."/>
            <person name="Ovchinnikova G."/>
            <person name="Liberton M."/>
            <person name="Stoeckel J."/>
            <person name="Banerjee A."/>
            <person name="Singh A."/>
            <person name="Page L."/>
            <person name="Sato H."/>
            <person name="Zhao L."/>
            <person name="Sherman L."/>
            <person name="Pakrasi H."/>
            <person name="Richardson P."/>
        </authorList>
    </citation>
    <scope>NUCLEOTIDE SEQUENCE</scope>
    <source>
        <strain evidence="4">PCC 7425</strain>
    </source>
</reference>
<dbReference type="AlphaFoldDB" id="B8HYB9"/>
<dbReference type="Pfam" id="PF13432">
    <property type="entry name" value="TPR_16"/>
    <property type="match status" value="1"/>
</dbReference>
<proteinExistence type="predicted"/>
<keyword evidence="1" id="KW-0677">Repeat</keyword>
<evidence type="ECO:0000256" key="2">
    <source>
        <dbReference type="ARBA" id="ARBA00022803"/>
    </source>
</evidence>
<accession>B8HYB9</accession>
<dbReference type="InterPro" id="IPR011990">
    <property type="entry name" value="TPR-like_helical_dom_sf"/>
</dbReference>
<dbReference type="Gene3D" id="1.25.40.10">
    <property type="entry name" value="Tetratricopeptide repeat domain"/>
    <property type="match status" value="1"/>
</dbReference>
<dbReference type="HOGENOM" id="CLU_914700_0_0_3"/>
<evidence type="ECO:0000313" key="4">
    <source>
        <dbReference type="EMBL" id="ACL44922.1"/>
    </source>
</evidence>
<dbReference type="eggNOG" id="COG0457">
    <property type="taxonomic scope" value="Bacteria"/>
</dbReference>
<dbReference type="PROSITE" id="PS50005">
    <property type="entry name" value="TPR"/>
    <property type="match status" value="2"/>
</dbReference>
<feature type="repeat" description="TPR" evidence="3">
    <location>
        <begin position="209"/>
        <end position="242"/>
    </location>
</feature>
<protein>
    <submittedName>
        <fullName evidence="4">TPR repeat-containing protein</fullName>
    </submittedName>
</protein>
<dbReference type="SMART" id="SM00028">
    <property type="entry name" value="TPR"/>
    <property type="match status" value="2"/>
</dbReference>
<dbReference type="PANTHER" id="PTHR44943:SF8">
    <property type="entry name" value="TPR REPEAT-CONTAINING PROTEIN MJ0263"/>
    <property type="match status" value="1"/>
</dbReference>
<organism evidence="4">
    <name type="scientific">Cyanothece sp. (strain PCC 7425 / ATCC 29141)</name>
    <dbReference type="NCBI Taxonomy" id="395961"/>
    <lineage>
        <taxon>Bacteria</taxon>
        <taxon>Bacillati</taxon>
        <taxon>Cyanobacteriota</taxon>
        <taxon>Cyanophyceae</taxon>
        <taxon>Gomontiellales</taxon>
        <taxon>Cyanothecaceae</taxon>
        <taxon>Cyanothece</taxon>
    </lineage>
</organism>
<dbReference type="InterPro" id="IPR019734">
    <property type="entry name" value="TPR_rpt"/>
</dbReference>
<dbReference type="STRING" id="395961.Cyan7425_2566"/>
<dbReference type="SUPFAM" id="SSF48452">
    <property type="entry name" value="TPR-like"/>
    <property type="match status" value="1"/>
</dbReference>
<dbReference type="NCBIfam" id="NF041522">
    <property type="entry name" value="TPR_sll0314"/>
    <property type="match status" value="1"/>
</dbReference>
<keyword evidence="2 3" id="KW-0802">TPR repeat</keyword>
<evidence type="ECO:0000256" key="3">
    <source>
        <dbReference type="PROSITE-ProRule" id="PRU00339"/>
    </source>
</evidence>
<evidence type="ECO:0000256" key="1">
    <source>
        <dbReference type="ARBA" id="ARBA00022737"/>
    </source>
</evidence>
<dbReference type="InterPro" id="IPR048173">
    <property type="entry name" value="Sll0314-like"/>
</dbReference>
<dbReference type="EMBL" id="CP001344">
    <property type="protein sequence ID" value="ACL44922.1"/>
    <property type="molecule type" value="Genomic_DNA"/>
</dbReference>
<gene>
    <name evidence="4" type="ordered locus">Cyan7425_2566</name>
</gene>
<sequence length="297" mass="32791">MKLWSAVQQFTTLMAGTAWLIASVSLSPALGADPFRTGGTARPISTETEAAFTTVFQLGNYVEAKEDIAKAIEADPKEPLVYTLAAGMAVLEQDWAGLNRYAVQTIQMAQNLMPTDPLRGNLYQAVGTFLLAAYDVSSAGGGVVLGAPQALIKVQQMFQFLDRAKTIDASDPELNLIQGYLEWGLSSNLGLYSPEQAIQRLSSHAEPDYLTFRGLALVYRDLNRPDQALEAVNLALKAAPDNPELFYLKAQILRKQKNYDQALRLYDRALEKQEQLPADVVKQINRERRQVQAALTR</sequence>
<dbReference type="PANTHER" id="PTHR44943">
    <property type="entry name" value="CELLULOSE SYNTHASE OPERON PROTEIN C"/>
    <property type="match status" value="1"/>
</dbReference>
<dbReference type="Pfam" id="PF13181">
    <property type="entry name" value="TPR_8"/>
    <property type="match status" value="1"/>
</dbReference>
<dbReference type="InterPro" id="IPR051685">
    <property type="entry name" value="Ycf3/AcsC/BcsC/TPR_MFPF"/>
</dbReference>
<name>B8HYB9_CYAP4</name>
<dbReference type="KEGG" id="cyn:Cyan7425_2566"/>
<feature type="repeat" description="TPR" evidence="3">
    <location>
        <begin position="243"/>
        <end position="276"/>
    </location>
</feature>